<dbReference type="GO" id="GO:0006508">
    <property type="term" value="P:proteolysis"/>
    <property type="evidence" value="ECO:0007669"/>
    <property type="project" value="UniProtKB-KW"/>
</dbReference>
<keyword evidence="4" id="KW-0862">Zinc</keyword>
<comment type="similarity">
    <text evidence="6">Belongs to the peptidase C19 family.</text>
</comment>
<keyword evidence="2" id="KW-0479">Metal-binding</keyword>
<sequence length="686" mass="78519">MLCNHIKVEQCVERVPKTMFRKKQDMEDNNLFLEGNSNRGKPSKGQERFKTFCDECDNCNKSLMCLTCGRILCGRDDSGHAIEHFEESRHPVVMDCITFELYCYTCDDEVSLDFEPSLYGVLKSLKLLFDREDIMEGGEGPTINANTSPGLTNVSTNFATKLHVVGEKKGSKKKRGKKGKVSPMFDTPFQGAVVIDCTNPPASNGGVASSSSSTEIPYRPRGLRNLGNTCFMNAVLQALACIKDFREYILNLPSLEDYVEDEKIAQNGNCFLTDEYQKLLASMSARNFRDPTSPNEFREAFVSACPRFRGFRQHDSHEFLRYLLDQMHTEMRKCRNLPEMPDDKTTPISKSFEGTLQSSVICQTCRNVSNKMDDFMDLSLDVPRVSKARYRLSDCLDLFFQRELLEKGEKPECSKCKSKQTCSKQMFIKKLPEVLCLHIKRFRDNGGKIDTLIEFPLTGLSVDDFLTEDSDEPPCVYELHSIIVHIGYGCSSGHYIAFGRRGAKWYQFDDTVVKAMETSNITKQRAYIFRNYLQVIVTEPWFERNEEDGSPLTTEIDGKIRLLSFLAARSYHRPKNSSSTYPIYFRVEWIRSGLCDLAGICSERDLEERMTTTSLHTTSTQTTSENSKENGNSEDEYETLAFYIFRDVEARVEDSEMDSKEETNGSWKWELHLCMVLVLVNKNWFI</sequence>
<evidence type="ECO:0000313" key="10">
    <source>
        <dbReference type="EMBL" id="ULU13436.1"/>
    </source>
</evidence>
<evidence type="ECO:0000259" key="9">
    <source>
        <dbReference type="PROSITE" id="PS50271"/>
    </source>
</evidence>
<comment type="catalytic activity">
    <reaction evidence="1 6">
        <text>Thiol-dependent hydrolysis of ester, thioester, amide, peptide and isopeptide bonds formed by the C-terminal Gly of ubiquitin (a 76-residue protein attached to proteins as an intracellular targeting signal).</text>
        <dbReference type="EC" id="3.4.19.12"/>
    </reaction>
</comment>
<accession>A0AAE9IZX7</accession>
<dbReference type="GO" id="GO:0004843">
    <property type="term" value="F:cysteine-type deubiquitinase activity"/>
    <property type="evidence" value="ECO:0007669"/>
    <property type="project" value="UniProtKB-UniRule"/>
</dbReference>
<dbReference type="Pfam" id="PF00443">
    <property type="entry name" value="UCH"/>
    <property type="match status" value="1"/>
</dbReference>
<evidence type="ECO:0000259" key="8">
    <source>
        <dbReference type="PROSITE" id="PS50235"/>
    </source>
</evidence>
<evidence type="ECO:0000256" key="3">
    <source>
        <dbReference type="ARBA" id="ARBA00022771"/>
    </source>
</evidence>
<evidence type="ECO:0000313" key="11">
    <source>
        <dbReference type="Proteomes" id="UP000827892"/>
    </source>
</evidence>
<dbReference type="InterPro" id="IPR001607">
    <property type="entry name" value="Znf_UBP"/>
</dbReference>
<dbReference type="SMART" id="SM00290">
    <property type="entry name" value="ZnF_UBP"/>
    <property type="match status" value="1"/>
</dbReference>
<keyword evidence="6" id="KW-0378">Hydrolase</keyword>
<dbReference type="InterPro" id="IPR018200">
    <property type="entry name" value="USP_CS"/>
</dbReference>
<dbReference type="PANTHER" id="PTHR21646:SF19">
    <property type="entry name" value="UBIQUITIN CARBOXYL-TERMINAL HYDROLASE 3"/>
    <property type="match status" value="1"/>
</dbReference>
<keyword evidence="3 5" id="KW-0863">Zinc-finger</keyword>
<dbReference type="Gene3D" id="3.30.40.10">
    <property type="entry name" value="Zinc/RING finger domain, C3HC4 (zinc finger)"/>
    <property type="match status" value="1"/>
</dbReference>
<dbReference type="InterPro" id="IPR028889">
    <property type="entry name" value="USP"/>
</dbReference>
<evidence type="ECO:0000256" key="6">
    <source>
        <dbReference type="RuleBase" id="RU366025"/>
    </source>
</evidence>
<feature type="domain" description="UBP-type" evidence="9">
    <location>
        <begin position="32"/>
        <end position="132"/>
    </location>
</feature>
<keyword evidence="6" id="KW-0788">Thiol protease</keyword>
<keyword evidence="6" id="KW-0645">Protease</keyword>
<dbReference type="PROSITE" id="PS50271">
    <property type="entry name" value="ZF_UBP"/>
    <property type="match status" value="1"/>
</dbReference>
<dbReference type="GO" id="GO:0016579">
    <property type="term" value="P:protein deubiquitination"/>
    <property type="evidence" value="ECO:0007669"/>
    <property type="project" value="InterPro"/>
</dbReference>
<dbReference type="SUPFAM" id="SSF57850">
    <property type="entry name" value="RING/U-box"/>
    <property type="match status" value="1"/>
</dbReference>
<keyword evidence="6" id="KW-0833">Ubl conjugation pathway</keyword>
<reference evidence="10 11" key="1">
    <citation type="submission" date="2022-05" db="EMBL/GenBank/DDBJ databases">
        <title>Chromosome-level reference genomes for two strains of Caenorhabditis briggsae: an improved platform for comparative genomics.</title>
        <authorList>
            <person name="Stevens L."/>
            <person name="Andersen E.C."/>
        </authorList>
    </citation>
    <scope>NUCLEOTIDE SEQUENCE [LARGE SCALE GENOMIC DNA]</scope>
    <source>
        <strain evidence="10">QX1410_ONT</strain>
        <tissue evidence="10">Whole-organism</tissue>
    </source>
</reference>
<dbReference type="PROSITE" id="PS00973">
    <property type="entry name" value="USP_2"/>
    <property type="match status" value="1"/>
</dbReference>
<dbReference type="Gene3D" id="3.90.70.10">
    <property type="entry name" value="Cysteine proteinases"/>
    <property type="match status" value="1"/>
</dbReference>
<dbReference type="Proteomes" id="UP000827892">
    <property type="component" value="Chromosome I"/>
</dbReference>
<evidence type="ECO:0000256" key="5">
    <source>
        <dbReference type="PROSITE-ProRule" id="PRU00502"/>
    </source>
</evidence>
<dbReference type="GO" id="GO:0008270">
    <property type="term" value="F:zinc ion binding"/>
    <property type="evidence" value="ECO:0007669"/>
    <property type="project" value="UniProtKB-KW"/>
</dbReference>
<dbReference type="PANTHER" id="PTHR21646">
    <property type="entry name" value="UBIQUITIN CARBOXYL-TERMINAL HYDROLASE"/>
    <property type="match status" value="1"/>
</dbReference>
<dbReference type="AlphaFoldDB" id="A0AAE9IZX7"/>
<feature type="region of interest" description="Disordered" evidence="7">
    <location>
        <begin position="611"/>
        <end position="634"/>
    </location>
</feature>
<dbReference type="EC" id="3.4.19.12" evidence="6"/>
<evidence type="ECO:0000256" key="2">
    <source>
        <dbReference type="ARBA" id="ARBA00022723"/>
    </source>
</evidence>
<proteinExistence type="inferred from homology"/>
<dbReference type="Pfam" id="PF03761">
    <property type="entry name" value="DUF316"/>
    <property type="match status" value="1"/>
</dbReference>
<gene>
    <name evidence="10" type="ORF">L3Y34_016144</name>
</gene>
<dbReference type="PROSITE" id="PS00972">
    <property type="entry name" value="USP_1"/>
    <property type="match status" value="1"/>
</dbReference>
<protein>
    <recommendedName>
        <fullName evidence="6">Ubiquitin carboxyl-terminal hydrolase</fullName>
        <ecNumber evidence="6">3.4.19.12</ecNumber>
    </recommendedName>
</protein>
<dbReference type="InterPro" id="IPR038765">
    <property type="entry name" value="Papain-like_cys_pep_sf"/>
</dbReference>
<evidence type="ECO:0000256" key="4">
    <source>
        <dbReference type="ARBA" id="ARBA00022833"/>
    </source>
</evidence>
<feature type="compositionally biased region" description="Low complexity" evidence="7">
    <location>
        <begin position="611"/>
        <end position="624"/>
    </location>
</feature>
<dbReference type="InterPro" id="IPR050185">
    <property type="entry name" value="Ub_carboxyl-term_hydrolase"/>
</dbReference>
<dbReference type="SUPFAM" id="SSF54001">
    <property type="entry name" value="Cysteine proteinases"/>
    <property type="match status" value="1"/>
</dbReference>
<dbReference type="InterPro" id="IPR001394">
    <property type="entry name" value="Peptidase_C19_UCH"/>
</dbReference>
<evidence type="ECO:0000256" key="1">
    <source>
        <dbReference type="ARBA" id="ARBA00000707"/>
    </source>
</evidence>
<dbReference type="PROSITE" id="PS50235">
    <property type="entry name" value="USP_3"/>
    <property type="match status" value="1"/>
</dbReference>
<feature type="domain" description="USP" evidence="8">
    <location>
        <begin position="221"/>
        <end position="534"/>
    </location>
</feature>
<organism evidence="10 11">
    <name type="scientific">Caenorhabditis briggsae</name>
    <dbReference type="NCBI Taxonomy" id="6238"/>
    <lineage>
        <taxon>Eukaryota</taxon>
        <taxon>Metazoa</taxon>
        <taxon>Ecdysozoa</taxon>
        <taxon>Nematoda</taxon>
        <taxon>Chromadorea</taxon>
        <taxon>Rhabditida</taxon>
        <taxon>Rhabditina</taxon>
        <taxon>Rhabditomorpha</taxon>
        <taxon>Rhabditoidea</taxon>
        <taxon>Rhabditidae</taxon>
        <taxon>Peloderinae</taxon>
        <taxon>Caenorhabditis</taxon>
    </lineage>
</organism>
<dbReference type="EMBL" id="CP090891">
    <property type="protein sequence ID" value="ULU13436.1"/>
    <property type="molecule type" value="Genomic_DNA"/>
</dbReference>
<dbReference type="InterPro" id="IPR005514">
    <property type="entry name" value="DUF316"/>
</dbReference>
<name>A0AAE9IZX7_CAEBR</name>
<dbReference type="Pfam" id="PF02148">
    <property type="entry name" value="zf-UBP"/>
    <property type="match status" value="1"/>
</dbReference>
<dbReference type="InterPro" id="IPR013083">
    <property type="entry name" value="Znf_RING/FYVE/PHD"/>
</dbReference>
<evidence type="ECO:0000256" key="7">
    <source>
        <dbReference type="SAM" id="MobiDB-lite"/>
    </source>
</evidence>